<proteinExistence type="predicted"/>
<keyword evidence="2" id="KW-1185">Reference proteome</keyword>
<evidence type="ECO:0000313" key="2">
    <source>
        <dbReference type="Proteomes" id="UP001241603"/>
    </source>
</evidence>
<dbReference type="EMBL" id="JAUSVO010000003">
    <property type="protein sequence ID" value="MDQ0438376.1"/>
    <property type="molecule type" value="Genomic_DNA"/>
</dbReference>
<reference evidence="1 2" key="1">
    <citation type="submission" date="2023-07" db="EMBL/GenBank/DDBJ databases">
        <title>Genomic Encyclopedia of Type Strains, Phase IV (KMG-IV): sequencing the most valuable type-strain genomes for metagenomic binning, comparative biology and taxonomic classification.</title>
        <authorList>
            <person name="Goeker M."/>
        </authorList>
    </citation>
    <scope>NUCLEOTIDE SEQUENCE [LARGE SCALE GENOMIC DNA]</scope>
    <source>
        <strain evidence="1 2">B6-8</strain>
    </source>
</reference>
<accession>A0ABU0H7V1</accession>
<evidence type="ECO:0000313" key="1">
    <source>
        <dbReference type="EMBL" id="MDQ0438376.1"/>
    </source>
</evidence>
<gene>
    <name evidence="1" type="ORF">QO014_002768</name>
</gene>
<dbReference type="Proteomes" id="UP001241603">
    <property type="component" value="Unassembled WGS sequence"/>
</dbReference>
<comment type="caution">
    <text evidence="1">The sequence shown here is derived from an EMBL/GenBank/DDBJ whole genome shotgun (WGS) entry which is preliminary data.</text>
</comment>
<dbReference type="RefSeq" id="WP_266349264.1">
    <property type="nucleotide sequence ID" value="NZ_JAPKNG010000003.1"/>
</dbReference>
<sequence length="90" mass="9813">MSDRAALPNPSDILLKLFTAELLEPARSHRVIRIDDLVEFALRGRSVIARGHVRAFPEEGLATVRLNSIGSFVVPTSRLTVLIPGPSGVR</sequence>
<protein>
    <submittedName>
        <fullName evidence="1">Uncharacterized protein</fullName>
    </submittedName>
</protein>
<name>A0ABU0H7V1_9HYPH</name>
<organism evidence="1 2">
    <name type="scientific">Kaistia dalseonensis</name>
    <dbReference type="NCBI Taxonomy" id="410840"/>
    <lineage>
        <taxon>Bacteria</taxon>
        <taxon>Pseudomonadati</taxon>
        <taxon>Pseudomonadota</taxon>
        <taxon>Alphaproteobacteria</taxon>
        <taxon>Hyphomicrobiales</taxon>
        <taxon>Kaistiaceae</taxon>
        <taxon>Kaistia</taxon>
    </lineage>
</organism>